<protein>
    <submittedName>
        <fullName evidence="1">Uncharacterized protein</fullName>
    </submittedName>
</protein>
<dbReference type="Proteomes" id="UP000501690">
    <property type="component" value="Linkage Group LG4"/>
</dbReference>
<organism evidence="1 2">
    <name type="scientific">Vigna unguiculata</name>
    <name type="common">Cowpea</name>
    <dbReference type="NCBI Taxonomy" id="3917"/>
    <lineage>
        <taxon>Eukaryota</taxon>
        <taxon>Viridiplantae</taxon>
        <taxon>Streptophyta</taxon>
        <taxon>Embryophyta</taxon>
        <taxon>Tracheophyta</taxon>
        <taxon>Spermatophyta</taxon>
        <taxon>Magnoliopsida</taxon>
        <taxon>eudicotyledons</taxon>
        <taxon>Gunneridae</taxon>
        <taxon>Pentapetalae</taxon>
        <taxon>rosids</taxon>
        <taxon>fabids</taxon>
        <taxon>Fabales</taxon>
        <taxon>Fabaceae</taxon>
        <taxon>Papilionoideae</taxon>
        <taxon>50 kb inversion clade</taxon>
        <taxon>NPAAA clade</taxon>
        <taxon>indigoferoid/millettioid clade</taxon>
        <taxon>Phaseoleae</taxon>
        <taxon>Vigna</taxon>
    </lineage>
</organism>
<name>A0A4D6LRH7_VIGUN</name>
<keyword evidence="2" id="KW-1185">Reference proteome</keyword>
<evidence type="ECO:0000313" key="2">
    <source>
        <dbReference type="Proteomes" id="UP000501690"/>
    </source>
</evidence>
<dbReference type="EMBL" id="CP039348">
    <property type="protein sequence ID" value="QCD90584.1"/>
    <property type="molecule type" value="Genomic_DNA"/>
</dbReference>
<gene>
    <name evidence="1" type="ORF">DEO72_LG4g1541</name>
</gene>
<dbReference type="AlphaFoldDB" id="A0A4D6LRH7"/>
<proteinExistence type="predicted"/>
<accession>A0A4D6LRH7</accession>
<reference evidence="1 2" key="1">
    <citation type="submission" date="2019-04" db="EMBL/GenBank/DDBJ databases">
        <title>An improved genome assembly and genetic linkage map for asparagus bean, Vigna unguiculata ssp. sesquipedialis.</title>
        <authorList>
            <person name="Xia Q."/>
            <person name="Zhang R."/>
            <person name="Dong Y."/>
        </authorList>
    </citation>
    <scope>NUCLEOTIDE SEQUENCE [LARGE SCALE GENOMIC DNA]</scope>
    <source>
        <tissue evidence="1">Leaf</tissue>
    </source>
</reference>
<evidence type="ECO:0000313" key="1">
    <source>
        <dbReference type="EMBL" id="QCD90584.1"/>
    </source>
</evidence>
<sequence>MAPHPPEVPLTLQPYMLTPLRVWPQGVITQSSHQFSAQPQIPTLSLSIKISFQTCRGPSVEAPLGWRLASFFSHFSMLGTAGLALCADPVAFFKA</sequence>